<evidence type="ECO:0000313" key="2">
    <source>
        <dbReference type="EMBL" id="MDG0792476.1"/>
    </source>
</evidence>
<accession>A0A9X4KI75</accession>
<dbReference type="InterPro" id="IPR035919">
    <property type="entry name" value="EAL_sf"/>
</dbReference>
<dbReference type="SUPFAM" id="SSF141868">
    <property type="entry name" value="EAL domain-like"/>
    <property type="match status" value="1"/>
</dbReference>
<dbReference type="CDD" id="cd01948">
    <property type="entry name" value="EAL"/>
    <property type="match status" value="1"/>
</dbReference>
<protein>
    <submittedName>
        <fullName evidence="2">EAL domain-containing protein</fullName>
    </submittedName>
</protein>
<dbReference type="Pfam" id="PF00563">
    <property type="entry name" value="EAL"/>
    <property type="match status" value="1"/>
</dbReference>
<sequence>MTMDVERSIATLKELKRLGVKISVDDFGIGYSSLNYLKRFPIDTLKIDQSFVRDCTEDDNDAMIIKTIIAMAHHLNLNVIAEGVEKPEHLIFLQQNLCDEAQGYLFSRPVPAEALMEKFEQVNAVVANLGIKAELTDQMLMREQVRATRRNLETTLRKQQGVTMKFKKGERPIRSYAVRRGACLPYGLFARIYRGQDAARISSPGRRGPDRRLL</sequence>
<reference evidence="2 3" key="1">
    <citation type="submission" date="2022-10" db="EMBL/GenBank/DDBJ databases">
        <title>Comparative genomic analysis of Cohnella hashimotonis sp. nov., isolated from the International Space Station.</title>
        <authorList>
            <person name="Simpson A."/>
            <person name="Venkateswaran K."/>
        </authorList>
    </citation>
    <scope>NUCLEOTIDE SEQUENCE [LARGE SCALE GENOMIC DNA]</scope>
    <source>
        <strain evidence="2 3">DSM 18997</strain>
    </source>
</reference>
<dbReference type="PROSITE" id="PS50883">
    <property type="entry name" value="EAL"/>
    <property type="match status" value="1"/>
</dbReference>
<dbReference type="AlphaFoldDB" id="A0A9X4KI75"/>
<dbReference type="GO" id="GO:0071111">
    <property type="term" value="F:cyclic-guanylate-specific phosphodiesterase activity"/>
    <property type="evidence" value="ECO:0007669"/>
    <property type="project" value="InterPro"/>
</dbReference>
<dbReference type="EMBL" id="JAPDHZ010000003">
    <property type="protein sequence ID" value="MDG0792476.1"/>
    <property type="molecule type" value="Genomic_DNA"/>
</dbReference>
<comment type="caution">
    <text evidence="2">The sequence shown here is derived from an EMBL/GenBank/DDBJ whole genome shotgun (WGS) entry which is preliminary data.</text>
</comment>
<dbReference type="Gene3D" id="3.20.20.450">
    <property type="entry name" value="EAL domain"/>
    <property type="match status" value="1"/>
</dbReference>
<feature type="domain" description="EAL" evidence="1">
    <location>
        <begin position="1"/>
        <end position="123"/>
    </location>
</feature>
<evidence type="ECO:0000259" key="1">
    <source>
        <dbReference type="PROSITE" id="PS50883"/>
    </source>
</evidence>
<dbReference type="RefSeq" id="WP_277566273.1">
    <property type="nucleotide sequence ID" value="NZ_JAPDHZ010000003.1"/>
</dbReference>
<dbReference type="InterPro" id="IPR001633">
    <property type="entry name" value="EAL_dom"/>
</dbReference>
<dbReference type="PANTHER" id="PTHR33121:SF79">
    <property type="entry name" value="CYCLIC DI-GMP PHOSPHODIESTERASE PDED-RELATED"/>
    <property type="match status" value="1"/>
</dbReference>
<evidence type="ECO:0000313" key="3">
    <source>
        <dbReference type="Proteomes" id="UP001153387"/>
    </source>
</evidence>
<dbReference type="SMART" id="SM00052">
    <property type="entry name" value="EAL"/>
    <property type="match status" value="1"/>
</dbReference>
<gene>
    <name evidence="2" type="ORF">OMP38_17525</name>
</gene>
<dbReference type="InterPro" id="IPR050706">
    <property type="entry name" value="Cyclic-di-GMP_PDE-like"/>
</dbReference>
<organism evidence="2 3">
    <name type="scientific">Cohnella ginsengisoli</name>
    <dbReference type="NCBI Taxonomy" id="425004"/>
    <lineage>
        <taxon>Bacteria</taxon>
        <taxon>Bacillati</taxon>
        <taxon>Bacillota</taxon>
        <taxon>Bacilli</taxon>
        <taxon>Bacillales</taxon>
        <taxon>Paenibacillaceae</taxon>
        <taxon>Cohnella</taxon>
    </lineage>
</organism>
<keyword evidence="3" id="KW-1185">Reference proteome</keyword>
<dbReference type="PANTHER" id="PTHR33121">
    <property type="entry name" value="CYCLIC DI-GMP PHOSPHODIESTERASE PDEF"/>
    <property type="match status" value="1"/>
</dbReference>
<proteinExistence type="predicted"/>
<dbReference type="Proteomes" id="UP001153387">
    <property type="component" value="Unassembled WGS sequence"/>
</dbReference>
<name>A0A9X4KI75_9BACL</name>